<evidence type="ECO:0000259" key="7">
    <source>
        <dbReference type="Pfam" id="PF08240"/>
    </source>
</evidence>
<comment type="cofactor">
    <cofactor evidence="1">
        <name>Zn(2+)</name>
        <dbReference type="ChEBI" id="CHEBI:29105"/>
    </cofactor>
</comment>
<dbReference type="Pfam" id="PF00107">
    <property type="entry name" value="ADH_zinc_N"/>
    <property type="match status" value="1"/>
</dbReference>
<evidence type="ECO:0000313" key="8">
    <source>
        <dbReference type="EMBL" id="KAH6690523.1"/>
    </source>
</evidence>
<feature type="domain" description="Alcohol dehydrogenase-like N-terminal" evidence="7">
    <location>
        <begin position="53"/>
        <end position="109"/>
    </location>
</feature>
<dbReference type="CDD" id="cd05188">
    <property type="entry name" value="MDR"/>
    <property type="match status" value="1"/>
</dbReference>
<organism evidence="8 9">
    <name type="scientific">Plectosphaerella plurivora</name>
    <dbReference type="NCBI Taxonomy" id="936078"/>
    <lineage>
        <taxon>Eukaryota</taxon>
        <taxon>Fungi</taxon>
        <taxon>Dikarya</taxon>
        <taxon>Ascomycota</taxon>
        <taxon>Pezizomycotina</taxon>
        <taxon>Sordariomycetes</taxon>
        <taxon>Hypocreomycetidae</taxon>
        <taxon>Glomerellales</taxon>
        <taxon>Plectosphaerellaceae</taxon>
        <taxon>Plectosphaerella</taxon>
    </lineage>
</organism>
<keyword evidence="3" id="KW-0479">Metal-binding</keyword>
<dbReference type="SUPFAM" id="SSF51735">
    <property type="entry name" value="NAD(P)-binding Rossmann-fold domains"/>
    <property type="match status" value="1"/>
</dbReference>
<dbReference type="GO" id="GO:0016491">
    <property type="term" value="F:oxidoreductase activity"/>
    <property type="evidence" value="ECO:0007669"/>
    <property type="project" value="UniProtKB-KW"/>
</dbReference>
<dbReference type="GO" id="GO:0046872">
    <property type="term" value="F:metal ion binding"/>
    <property type="evidence" value="ECO:0007669"/>
    <property type="project" value="UniProtKB-KW"/>
</dbReference>
<dbReference type="OrthoDB" id="5407715at2759"/>
<evidence type="ECO:0000259" key="6">
    <source>
        <dbReference type="Pfam" id="PF00107"/>
    </source>
</evidence>
<dbReference type="InterPro" id="IPR036291">
    <property type="entry name" value="NAD(P)-bd_dom_sf"/>
</dbReference>
<dbReference type="Gene3D" id="3.90.180.10">
    <property type="entry name" value="Medium-chain alcohol dehydrogenases, catalytic domain"/>
    <property type="match status" value="1"/>
</dbReference>
<dbReference type="PANTHER" id="PTHR43350:SF17">
    <property type="entry name" value="NAD-DEPENDENT ALCOHOL DEHYDROGENASE"/>
    <property type="match status" value="1"/>
</dbReference>
<dbReference type="Proteomes" id="UP000770015">
    <property type="component" value="Unassembled WGS sequence"/>
</dbReference>
<evidence type="ECO:0000256" key="1">
    <source>
        <dbReference type="ARBA" id="ARBA00001947"/>
    </source>
</evidence>
<evidence type="ECO:0000256" key="5">
    <source>
        <dbReference type="ARBA" id="ARBA00023002"/>
    </source>
</evidence>
<keyword evidence="4" id="KW-0862">Zinc</keyword>
<reference evidence="8" key="1">
    <citation type="journal article" date="2021" name="Nat. Commun.">
        <title>Genetic determinants of endophytism in the Arabidopsis root mycobiome.</title>
        <authorList>
            <person name="Mesny F."/>
            <person name="Miyauchi S."/>
            <person name="Thiergart T."/>
            <person name="Pickel B."/>
            <person name="Atanasova L."/>
            <person name="Karlsson M."/>
            <person name="Huettel B."/>
            <person name="Barry K.W."/>
            <person name="Haridas S."/>
            <person name="Chen C."/>
            <person name="Bauer D."/>
            <person name="Andreopoulos W."/>
            <person name="Pangilinan J."/>
            <person name="LaButti K."/>
            <person name="Riley R."/>
            <person name="Lipzen A."/>
            <person name="Clum A."/>
            <person name="Drula E."/>
            <person name="Henrissat B."/>
            <person name="Kohler A."/>
            <person name="Grigoriev I.V."/>
            <person name="Martin F.M."/>
            <person name="Hacquard S."/>
        </authorList>
    </citation>
    <scope>NUCLEOTIDE SEQUENCE</scope>
    <source>
        <strain evidence="8">MPI-SDFR-AT-0117</strain>
    </source>
</reference>
<feature type="domain" description="Alcohol dehydrogenase-like C-terminal" evidence="6">
    <location>
        <begin position="201"/>
        <end position="340"/>
    </location>
</feature>
<evidence type="ECO:0000256" key="4">
    <source>
        <dbReference type="ARBA" id="ARBA00022833"/>
    </source>
</evidence>
<keyword evidence="5" id="KW-0560">Oxidoreductase</keyword>
<dbReference type="InterPro" id="IPR013154">
    <property type="entry name" value="ADH-like_N"/>
</dbReference>
<evidence type="ECO:0000256" key="2">
    <source>
        <dbReference type="ARBA" id="ARBA00008072"/>
    </source>
</evidence>
<name>A0A9P9AE02_9PEZI</name>
<dbReference type="EMBL" id="JAGSXJ010000006">
    <property type="protein sequence ID" value="KAH6690523.1"/>
    <property type="molecule type" value="Genomic_DNA"/>
</dbReference>
<keyword evidence="9" id="KW-1185">Reference proteome</keyword>
<comment type="similarity">
    <text evidence="2">Belongs to the zinc-containing alcohol dehydrogenase family.</text>
</comment>
<dbReference type="InterPro" id="IPR011032">
    <property type="entry name" value="GroES-like_sf"/>
</dbReference>
<dbReference type="InterPro" id="IPR013149">
    <property type="entry name" value="ADH-like_C"/>
</dbReference>
<gene>
    <name evidence="8" type="ORF">F5X68DRAFT_259941</name>
</gene>
<comment type="caution">
    <text evidence="8">The sequence shown here is derived from an EMBL/GenBank/DDBJ whole genome shotgun (WGS) entry which is preliminary data.</text>
</comment>
<dbReference type="PANTHER" id="PTHR43350">
    <property type="entry name" value="NAD-DEPENDENT ALCOHOL DEHYDROGENASE"/>
    <property type="match status" value="1"/>
</dbReference>
<dbReference type="AlphaFoldDB" id="A0A9P9AE02"/>
<dbReference type="Gene3D" id="3.40.50.720">
    <property type="entry name" value="NAD(P)-binding Rossmann-like Domain"/>
    <property type="match status" value="1"/>
</dbReference>
<dbReference type="SUPFAM" id="SSF50129">
    <property type="entry name" value="GroES-like"/>
    <property type="match status" value="1"/>
</dbReference>
<proteinExistence type="inferred from homology"/>
<dbReference type="Pfam" id="PF08240">
    <property type="entry name" value="ADH_N"/>
    <property type="match status" value="1"/>
</dbReference>
<protein>
    <submittedName>
        <fullName evidence="8">Alcohol dehydrogenase</fullName>
    </submittedName>
</protein>
<evidence type="ECO:0000313" key="9">
    <source>
        <dbReference type="Proteomes" id="UP000770015"/>
    </source>
</evidence>
<accession>A0A9P9AE02</accession>
<sequence length="388" mass="40705">MSLPSTTKAFTVNSIRSPPDITINSIPVPNPVASGTCAVRILAAYVSPGWPLFYDGTLSYLSFPLPFVPGSHAVGRVISAGPDAAQLRPGDLVFIDSYIRARDDPTNTQILLGLHEGSTEASKRLMRDAWRDGVLRTVATVPLENVNRLDESAIDRLGYTPSELVIALSRLLVASGGVAAAHLRAGQTVIVGPATGHYSGAVAEVAVALGARVIALGRDATKLKAMSDALATIYPRSARIQTVETAGDAETVTAAIRAALPTGSAGADAFFDISPGSGIQPAHIVPAFAALRPGAKAILMGAIFGDLQVNYASILFRSITIKGQYMYTRENATQMMRMVEAGVVRIGKLAGHEVQGEFALEDWEAAFVALKGAHGWGKGVTFTPGDEA</sequence>
<evidence type="ECO:0000256" key="3">
    <source>
        <dbReference type="ARBA" id="ARBA00022723"/>
    </source>
</evidence>